<dbReference type="OrthoDB" id="543373at2759"/>
<accession>A0A9J6GM92</accession>
<evidence type="ECO:0000313" key="1">
    <source>
        <dbReference type="EMBL" id="KAH9375648.1"/>
    </source>
</evidence>
<organism evidence="1 2">
    <name type="scientific">Haemaphysalis longicornis</name>
    <name type="common">Bush tick</name>
    <dbReference type="NCBI Taxonomy" id="44386"/>
    <lineage>
        <taxon>Eukaryota</taxon>
        <taxon>Metazoa</taxon>
        <taxon>Ecdysozoa</taxon>
        <taxon>Arthropoda</taxon>
        <taxon>Chelicerata</taxon>
        <taxon>Arachnida</taxon>
        <taxon>Acari</taxon>
        <taxon>Parasitiformes</taxon>
        <taxon>Ixodida</taxon>
        <taxon>Ixodoidea</taxon>
        <taxon>Ixodidae</taxon>
        <taxon>Haemaphysalinae</taxon>
        <taxon>Haemaphysalis</taxon>
    </lineage>
</organism>
<gene>
    <name evidence="1" type="ORF">HPB48_021493</name>
</gene>
<keyword evidence="2" id="KW-1185">Reference proteome</keyword>
<evidence type="ECO:0000313" key="2">
    <source>
        <dbReference type="Proteomes" id="UP000821853"/>
    </source>
</evidence>
<protein>
    <submittedName>
        <fullName evidence="1">Uncharacterized protein</fullName>
    </submittedName>
</protein>
<dbReference type="AlphaFoldDB" id="A0A9J6GM92"/>
<sequence length="136" mass="15862">MHQALLQETADVVRTLLSQLKENYFPFFDRLAPLVSKLLTKPRPWTEHLHGLQIIVRRLEPRRDGVQHVQLLLPARNCGAHRQQRASCEGEGRYGSRYPRRTGRKQFWRALRERRARSGARRCGFKIALPRGVSGR</sequence>
<dbReference type="EMBL" id="JABSTR010000007">
    <property type="protein sequence ID" value="KAH9375648.1"/>
    <property type="molecule type" value="Genomic_DNA"/>
</dbReference>
<dbReference type="VEuPathDB" id="VectorBase:HLOH_050572"/>
<reference evidence="1 2" key="1">
    <citation type="journal article" date="2020" name="Cell">
        <title>Large-Scale Comparative Analyses of Tick Genomes Elucidate Their Genetic Diversity and Vector Capacities.</title>
        <authorList>
            <consortium name="Tick Genome and Microbiome Consortium (TIGMIC)"/>
            <person name="Jia N."/>
            <person name="Wang J."/>
            <person name="Shi W."/>
            <person name="Du L."/>
            <person name="Sun Y."/>
            <person name="Zhan W."/>
            <person name="Jiang J.F."/>
            <person name="Wang Q."/>
            <person name="Zhang B."/>
            <person name="Ji P."/>
            <person name="Bell-Sakyi L."/>
            <person name="Cui X.M."/>
            <person name="Yuan T.T."/>
            <person name="Jiang B.G."/>
            <person name="Yang W.F."/>
            <person name="Lam T.T."/>
            <person name="Chang Q.C."/>
            <person name="Ding S.J."/>
            <person name="Wang X.J."/>
            <person name="Zhu J.G."/>
            <person name="Ruan X.D."/>
            <person name="Zhao L."/>
            <person name="Wei J.T."/>
            <person name="Ye R.Z."/>
            <person name="Que T.C."/>
            <person name="Du C.H."/>
            <person name="Zhou Y.H."/>
            <person name="Cheng J.X."/>
            <person name="Dai P.F."/>
            <person name="Guo W.B."/>
            <person name="Han X.H."/>
            <person name="Huang E.J."/>
            <person name="Li L.F."/>
            <person name="Wei W."/>
            <person name="Gao Y.C."/>
            <person name="Liu J.Z."/>
            <person name="Shao H.Z."/>
            <person name="Wang X."/>
            <person name="Wang C.C."/>
            <person name="Yang T.C."/>
            <person name="Huo Q.B."/>
            <person name="Li W."/>
            <person name="Chen H.Y."/>
            <person name="Chen S.E."/>
            <person name="Zhou L.G."/>
            <person name="Ni X.B."/>
            <person name="Tian J.H."/>
            <person name="Sheng Y."/>
            <person name="Liu T."/>
            <person name="Pan Y.S."/>
            <person name="Xia L.Y."/>
            <person name="Li J."/>
            <person name="Zhao F."/>
            <person name="Cao W.C."/>
        </authorList>
    </citation>
    <scope>NUCLEOTIDE SEQUENCE [LARGE SCALE GENOMIC DNA]</scope>
    <source>
        <strain evidence="1">HaeL-2018</strain>
    </source>
</reference>
<name>A0A9J6GM92_HAELO</name>
<proteinExistence type="predicted"/>
<dbReference type="Proteomes" id="UP000821853">
    <property type="component" value="Chromosome 5"/>
</dbReference>
<comment type="caution">
    <text evidence="1">The sequence shown here is derived from an EMBL/GenBank/DDBJ whole genome shotgun (WGS) entry which is preliminary data.</text>
</comment>